<reference evidence="2 3" key="1">
    <citation type="submission" date="2016-09" db="EMBL/GenBank/DDBJ databases">
        <title>Genome-resolved meta-omics ties microbial dynamics to process performance in biotechnology for thiocyanate degradation.</title>
        <authorList>
            <person name="Kantor R.S."/>
            <person name="Huddy R.J."/>
            <person name="Iyer R."/>
            <person name="Thomas B.C."/>
            <person name="Brown C.T."/>
            <person name="Anantharaman K."/>
            <person name="Tringe S."/>
            <person name="Hettich R.L."/>
            <person name="Harrison S.T."/>
            <person name="Banfield J.F."/>
        </authorList>
    </citation>
    <scope>NUCLEOTIDE SEQUENCE [LARGE SCALE GENOMIC DNA]</scope>
    <source>
        <strain evidence="2">59-99</strain>
    </source>
</reference>
<keyword evidence="1" id="KW-1133">Transmembrane helix</keyword>
<evidence type="ECO:0000313" key="3">
    <source>
        <dbReference type="Proteomes" id="UP000184233"/>
    </source>
</evidence>
<keyword evidence="1" id="KW-0812">Transmembrane</keyword>
<accession>A0A1M3KV65</accession>
<keyword evidence="1" id="KW-0472">Membrane</keyword>
<name>A0A1M3KV65_9BACT</name>
<comment type="caution">
    <text evidence="2">The sequence shown here is derived from an EMBL/GenBank/DDBJ whole genome shotgun (WGS) entry which is preliminary data.</text>
</comment>
<feature type="transmembrane region" description="Helical" evidence="1">
    <location>
        <begin position="148"/>
        <end position="167"/>
    </location>
</feature>
<evidence type="ECO:0000256" key="1">
    <source>
        <dbReference type="SAM" id="Phobius"/>
    </source>
</evidence>
<organism evidence="2 3">
    <name type="scientific">Candidatus Kapaibacterium thiocyanatum</name>
    <dbReference type="NCBI Taxonomy" id="1895771"/>
    <lineage>
        <taxon>Bacteria</taxon>
        <taxon>Pseudomonadati</taxon>
        <taxon>Candidatus Kapaibacteriota</taxon>
        <taxon>Candidatus Kapaibacteriia</taxon>
        <taxon>Candidatus Kapaibacteriales</taxon>
        <taxon>Candidatus Kapaibacteriaceae</taxon>
        <taxon>Candidatus Kapaibacterium</taxon>
    </lineage>
</organism>
<dbReference type="PANTHER" id="PTHR41386">
    <property type="entry name" value="INTEGRAL MEMBRANE PROTEIN-RELATED"/>
    <property type="match status" value="1"/>
</dbReference>
<evidence type="ECO:0000313" key="2">
    <source>
        <dbReference type="EMBL" id="OJX56303.1"/>
    </source>
</evidence>
<proteinExistence type="predicted"/>
<dbReference type="AlphaFoldDB" id="A0A1M3KV65"/>
<dbReference type="EMBL" id="MKVH01000025">
    <property type="protein sequence ID" value="OJX56303.1"/>
    <property type="molecule type" value="Genomic_DNA"/>
</dbReference>
<evidence type="ECO:0008006" key="4">
    <source>
        <dbReference type="Google" id="ProtNLM"/>
    </source>
</evidence>
<feature type="transmembrane region" description="Helical" evidence="1">
    <location>
        <begin position="116"/>
        <end position="136"/>
    </location>
</feature>
<dbReference type="InterPro" id="IPR010406">
    <property type="entry name" value="DUF1003"/>
</dbReference>
<gene>
    <name evidence="2" type="ORF">BGO89_13275</name>
</gene>
<dbReference type="Pfam" id="PF06210">
    <property type="entry name" value="DUF1003"/>
    <property type="match status" value="1"/>
</dbReference>
<dbReference type="Proteomes" id="UP000184233">
    <property type="component" value="Unassembled WGS sequence"/>
</dbReference>
<dbReference type="PANTHER" id="PTHR41386:SF1">
    <property type="entry name" value="MEMBRANE PROTEIN"/>
    <property type="match status" value="1"/>
</dbReference>
<protein>
    <recommendedName>
        <fullName evidence="4">Cyclic nucleotide-binding protein</fullName>
    </recommendedName>
</protein>
<sequence length="209" mass="23851">MSTFISDLSGKTYPIDQRIELSSLRPTVRNEILNTKSSIPANGVIARAEVQLMRQQYITRLLVPDSNDPLSDIEREVLDRITKDELISDELDDHSDEHLTVGQKVADVVADFGGSWTFLIIFGILIMGWIGLNVWVLSARPFDPYPFILLNLFLSCLAAIQAPIIMMSQNRQEERDRQRARADYKVNLKAEVEIRMLHDKIDLLLEAKK</sequence>